<proteinExistence type="predicted"/>
<dbReference type="GO" id="GO:0003700">
    <property type="term" value="F:DNA-binding transcription factor activity"/>
    <property type="evidence" value="ECO:0007669"/>
    <property type="project" value="TreeGrafter"/>
</dbReference>
<dbReference type="PROSITE" id="PS50932">
    <property type="entry name" value="HTH_LACI_2"/>
    <property type="match status" value="1"/>
</dbReference>
<comment type="caution">
    <text evidence="6">The sequence shown here is derived from an EMBL/GenBank/DDBJ whole genome shotgun (WGS) entry which is preliminary data.</text>
</comment>
<accession>A0A178IJY1</accession>
<evidence type="ECO:0000313" key="7">
    <source>
        <dbReference type="Proteomes" id="UP000078486"/>
    </source>
</evidence>
<dbReference type="Pfam" id="PF00356">
    <property type="entry name" value="LacI"/>
    <property type="match status" value="1"/>
</dbReference>
<name>A0A178IJY1_9BACT</name>
<dbReference type="AlphaFoldDB" id="A0A178IJY1"/>
<dbReference type="RefSeq" id="WP_068770099.1">
    <property type="nucleotide sequence ID" value="NZ_CP109796.1"/>
</dbReference>
<evidence type="ECO:0000256" key="1">
    <source>
        <dbReference type="ARBA" id="ARBA00022491"/>
    </source>
</evidence>
<evidence type="ECO:0000259" key="5">
    <source>
        <dbReference type="PROSITE" id="PS50932"/>
    </source>
</evidence>
<keyword evidence="7" id="KW-1185">Reference proteome</keyword>
<keyword evidence="2" id="KW-0805">Transcription regulation</keyword>
<dbReference type="PANTHER" id="PTHR30146:SF148">
    <property type="entry name" value="HTH-TYPE TRANSCRIPTIONAL REPRESSOR PURR-RELATED"/>
    <property type="match status" value="1"/>
</dbReference>
<dbReference type="Proteomes" id="UP000078486">
    <property type="component" value="Unassembled WGS sequence"/>
</dbReference>
<dbReference type="STRING" id="1184151.AW736_09815"/>
<dbReference type="InterPro" id="IPR000843">
    <property type="entry name" value="HTH_LacI"/>
</dbReference>
<evidence type="ECO:0000256" key="2">
    <source>
        <dbReference type="ARBA" id="ARBA00023015"/>
    </source>
</evidence>
<evidence type="ECO:0000256" key="4">
    <source>
        <dbReference type="ARBA" id="ARBA00023163"/>
    </source>
</evidence>
<evidence type="ECO:0000313" key="6">
    <source>
        <dbReference type="EMBL" id="OAM90068.1"/>
    </source>
</evidence>
<dbReference type="PANTHER" id="PTHR30146">
    <property type="entry name" value="LACI-RELATED TRANSCRIPTIONAL REPRESSOR"/>
    <property type="match status" value="1"/>
</dbReference>
<dbReference type="Gene3D" id="3.40.50.2300">
    <property type="match status" value="1"/>
</dbReference>
<dbReference type="CDD" id="cd01392">
    <property type="entry name" value="HTH_LacI"/>
    <property type="match status" value="1"/>
</dbReference>
<dbReference type="EMBL" id="LRRQ01000075">
    <property type="protein sequence ID" value="OAM90068.1"/>
    <property type="molecule type" value="Genomic_DNA"/>
</dbReference>
<keyword evidence="4" id="KW-0804">Transcription</keyword>
<reference evidence="6 7" key="1">
    <citation type="submission" date="2016-01" db="EMBL/GenBank/DDBJ databases">
        <title>High potential of lignocellulose degradation of a new Verrucomicrobia species.</title>
        <authorList>
            <person name="Wang Y."/>
            <person name="Shi Y."/>
            <person name="Qiu Z."/>
            <person name="Liu S."/>
            <person name="Yang H."/>
        </authorList>
    </citation>
    <scope>NUCLEOTIDE SEQUENCE [LARGE SCALE GENOMIC DNA]</scope>
    <source>
        <strain evidence="6 7">TSB47</strain>
    </source>
</reference>
<dbReference type="SMART" id="SM00354">
    <property type="entry name" value="HTH_LACI"/>
    <property type="match status" value="1"/>
</dbReference>
<feature type="domain" description="HTH lacI-type" evidence="5">
    <location>
        <begin position="6"/>
        <end position="60"/>
    </location>
</feature>
<protein>
    <recommendedName>
        <fullName evidence="5">HTH lacI-type domain-containing protein</fullName>
    </recommendedName>
</protein>
<dbReference type="GO" id="GO:0000976">
    <property type="term" value="F:transcription cis-regulatory region binding"/>
    <property type="evidence" value="ECO:0007669"/>
    <property type="project" value="TreeGrafter"/>
</dbReference>
<dbReference type="InterPro" id="IPR028082">
    <property type="entry name" value="Peripla_BP_I"/>
</dbReference>
<gene>
    <name evidence="6" type="ORF">AW736_09815</name>
</gene>
<dbReference type="SUPFAM" id="SSF53822">
    <property type="entry name" value="Periplasmic binding protein-like I"/>
    <property type="match status" value="1"/>
</dbReference>
<dbReference type="SUPFAM" id="SSF47413">
    <property type="entry name" value="lambda repressor-like DNA-binding domains"/>
    <property type="match status" value="1"/>
</dbReference>
<keyword evidence="1" id="KW-0678">Repressor</keyword>
<organism evidence="6 7">
    <name type="scientific">Termitidicoccus mucosus</name>
    <dbReference type="NCBI Taxonomy" id="1184151"/>
    <lineage>
        <taxon>Bacteria</taxon>
        <taxon>Pseudomonadati</taxon>
        <taxon>Verrucomicrobiota</taxon>
        <taxon>Opitutia</taxon>
        <taxon>Opitutales</taxon>
        <taxon>Opitutaceae</taxon>
        <taxon>Termitidicoccus</taxon>
    </lineage>
</organism>
<evidence type="ECO:0000256" key="3">
    <source>
        <dbReference type="ARBA" id="ARBA00023125"/>
    </source>
</evidence>
<sequence length="347" mass="39205">MSQPIVTMQRVAVRAGVHQTTVSLALRNDPRLSAATRERIQAVARELGYRPNPLVSALIATRSRRNAAKQAVIAYVTADDDAHRERGVEPSYRDLFSGARARAEELGYGLEHFWLGDPKLTRARFNQITATRNIHGLILGPLFKQHPTLDVDWDRFSVVAYGYAIAEPHVHRVYPDFYHGMVEALRRCRAAGYKRVGTVLEEKTDLKADHLWLSAYLSEQHLMPGNARIAPLLLSTWDAGAFARWHRRYRPQVVIGLNRILMRINDWTRTAAGRDAENTRLVMLNITNTMISESVTGVWIDRQRVGAACVDQVVGMMHRNEKGVPAKALHLIVENGWVDGNHFLPEI</sequence>
<dbReference type="Gene3D" id="1.10.260.40">
    <property type="entry name" value="lambda repressor-like DNA-binding domains"/>
    <property type="match status" value="1"/>
</dbReference>
<keyword evidence="3" id="KW-0238">DNA-binding</keyword>
<dbReference type="InterPro" id="IPR010982">
    <property type="entry name" value="Lambda_DNA-bd_dom_sf"/>
</dbReference>